<dbReference type="PROSITE" id="PS51406">
    <property type="entry name" value="FIBRINOGEN_C_2"/>
    <property type="match status" value="1"/>
</dbReference>
<dbReference type="KEGG" id="spu:578226"/>
<feature type="chain" id="PRO_5029560486" description="Fibrinogen C-terminal domain-containing protein" evidence="5">
    <location>
        <begin position="36"/>
        <end position="304"/>
    </location>
</feature>
<dbReference type="OMA" id="IHHMSIQ"/>
<keyword evidence="3" id="KW-1015">Disulfide bond</keyword>
<dbReference type="InterPro" id="IPR002181">
    <property type="entry name" value="Fibrinogen_a/b/g_C_dom"/>
</dbReference>
<dbReference type="SMART" id="SM00186">
    <property type="entry name" value="FBG"/>
    <property type="match status" value="1"/>
</dbReference>
<evidence type="ECO:0000313" key="7">
    <source>
        <dbReference type="EnsemblMetazoa" id="XP_030846546"/>
    </source>
</evidence>
<feature type="domain" description="Fibrinogen C-terminal" evidence="6">
    <location>
        <begin position="79"/>
        <end position="301"/>
    </location>
</feature>
<evidence type="ECO:0000313" key="8">
    <source>
        <dbReference type="Proteomes" id="UP000007110"/>
    </source>
</evidence>
<proteinExistence type="predicted"/>
<dbReference type="InterPro" id="IPR020837">
    <property type="entry name" value="Fibrinogen_CS"/>
</dbReference>
<name>A0A7M7T1A2_STRPU</name>
<dbReference type="GO" id="GO:0005615">
    <property type="term" value="C:extracellular space"/>
    <property type="evidence" value="ECO:0000318"/>
    <property type="project" value="GO_Central"/>
</dbReference>
<evidence type="ECO:0000256" key="2">
    <source>
        <dbReference type="ARBA" id="ARBA00022525"/>
    </source>
</evidence>
<dbReference type="GeneID" id="115926154"/>
<dbReference type="NCBIfam" id="NF040941">
    <property type="entry name" value="GGGWT_bact"/>
    <property type="match status" value="1"/>
</dbReference>
<dbReference type="SUPFAM" id="SSF56496">
    <property type="entry name" value="Fibrinogen C-terminal domain-like"/>
    <property type="match status" value="1"/>
</dbReference>
<dbReference type="FunFam" id="3.90.215.10:FF:000001">
    <property type="entry name" value="Tenascin isoform 1"/>
    <property type="match status" value="1"/>
</dbReference>
<sequence length="304" mass="33767">MCDRSFIGTETVMGSVVKFNIFVVSVLACLSKAAAQWGGPGGRGTGPYWRGATTGVGPRPPPRRTDLCCKQSVSYGGSSVPVPLAKNCKDILDFGGGRDGVYTIYVSDLESCSKREVYCDQQRDGGGWTVIQRRFNGNLNFYRGWQEYAKGFGFLDGEFWLGLEWIHLLTHQGPTEVRIDLQDFQYEEAHTVYRFISVSDAAKNYTLTVRRYDTSSTAGDALSPHNGAQFSTFDADNDRWSGNCASEYSGAWWYTSCHTANLNGVYLGGPTSDYAKGVVWNSWKGYSYSLKFVEIKIRPLPPPF</sequence>
<keyword evidence="5" id="KW-0732">Signal</keyword>
<dbReference type="InterPro" id="IPR036056">
    <property type="entry name" value="Fibrinogen-like_C"/>
</dbReference>
<dbReference type="Gene3D" id="3.90.215.10">
    <property type="entry name" value="Gamma Fibrinogen, chain A, domain 1"/>
    <property type="match status" value="1"/>
</dbReference>
<dbReference type="OrthoDB" id="7735550at2759"/>
<dbReference type="RefSeq" id="XP_030846546.1">
    <property type="nucleotide sequence ID" value="XM_030990686.1"/>
</dbReference>
<evidence type="ECO:0000256" key="4">
    <source>
        <dbReference type="ARBA" id="ARBA00023180"/>
    </source>
</evidence>
<dbReference type="InterPro" id="IPR014716">
    <property type="entry name" value="Fibrinogen_a/b/g_C_1"/>
</dbReference>
<protein>
    <recommendedName>
        <fullName evidence="6">Fibrinogen C-terminal domain-containing protein</fullName>
    </recommendedName>
</protein>
<evidence type="ECO:0000256" key="5">
    <source>
        <dbReference type="SAM" id="SignalP"/>
    </source>
</evidence>
<dbReference type="KEGG" id="spu:115926154"/>
<dbReference type="Proteomes" id="UP000007110">
    <property type="component" value="Unassembled WGS sequence"/>
</dbReference>
<dbReference type="Pfam" id="PF00147">
    <property type="entry name" value="Fibrinogen_C"/>
    <property type="match status" value="1"/>
</dbReference>
<dbReference type="EnsemblMetazoa" id="XM_030990686">
    <property type="protein sequence ID" value="XP_030846546"/>
    <property type="gene ID" value="LOC115926154"/>
</dbReference>
<keyword evidence="8" id="KW-1185">Reference proteome</keyword>
<evidence type="ECO:0000259" key="6">
    <source>
        <dbReference type="PROSITE" id="PS51406"/>
    </source>
</evidence>
<dbReference type="AlphaFoldDB" id="A0A7M7T1A2"/>
<comment type="subcellular location">
    <subcellularLocation>
        <location evidence="1">Secreted</location>
    </subcellularLocation>
</comment>
<dbReference type="PANTHER" id="PTHR47221">
    <property type="entry name" value="FIBRINOGEN ALPHA CHAIN"/>
    <property type="match status" value="1"/>
</dbReference>
<dbReference type="PROSITE" id="PS00514">
    <property type="entry name" value="FIBRINOGEN_C_1"/>
    <property type="match status" value="1"/>
</dbReference>
<dbReference type="RefSeq" id="XP_783504.4">
    <property type="nucleotide sequence ID" value="XM_778411.4"/>
</dbReference>
<keyword evidence="4" id="KW-0325">Glycoprotein</keyword>
<reference evidence="7" key="2">
    <citation type="submission" date="2021-01" db="UniProtKB">
        <authorList>
            <consortium name="EnsemblMetazoa"/>
        </authorList>
    </citation>
    <scope>IDENTIFICATION</scope>
</reference>
<dbReference type="CDD" id="cd00087">
    <property type="entry name" value="FReD"/>
    <property type="match status" value="1"/>
</dbReference>
<accession>A0A7M7T1A2</accession>
<feature type="signal peptide" evidence="5">
    <location>
        <begin position="1"/>
        <end position="35"/>
    </location>
</feature>
<dbReference type="InterPro" id="IPR037579">
    <property type="entry name" value="FIB_ANG-like"/>
</dbReference>
<evidence type="ECO:0000256" key="1">
    <source>
        <dbReference type="ARBA" id="ARBA00004613"/>
    </source>
</evidence>
<dbReference type="PROSITE" id="PS51257">
    <property type="entry name" value="PROKAR_LIPOPROTEIN"/>
    <property type="match status" value="1"/>
</dbReference>
<keyword evidence="2" id="KW-0964">Secreted</keyword>
<evidence type="ECO:0000256" key="3">
    <source>
        <dbReference type="ARBA" id="ARBA00023157"/>
    </source>
</evidence>
<reference evidence="8" key="1">
    <citation type="submission" date="2015-02" db="EMBL/GenBank/DDBJ databases">
        <title>Genome sequencing for Strongylocentrotus purpuratus.</title>
        <authorList>
            <person name="Murali S."/>
            <person name="Liu Y."/>
            <person name="Vee V."/>
            <person name="English A."/>
            <person name="Wang M."/>
            <person name="Skinner E."/>
            <person name="Han Y."/>
            <person name="Muzny D.M."/>
            <person name="Worley K.C."/>
            <person name="Gibbs R.A."/>
        </authorList>
    </citation>
    <scope>NUCLEOTIDE SEQUENCE</scope>
</reference>
<organism evidence="7 8">
    <name type="scientific">Strongylocentrotus purpuratus</name>
    <name type="common">Purple sea urchin</name>
    <dbReference type="NCBI Taxonomy" id="7668"/>
    <lineage>
        <taxon>Eukaryota</taxon>
        <taxon>Metazoa</taxon>
        <taxon>Echinodermata</taxon>
        <taxon>Eleutherozoa</taxon>
        <taxon>Echinozoa</taxon>
        <taxon>Echinoidea</taxon>
        <taxon>Euechinoidea</taxon>
        <taxon>Echinacea</taxon>
        <taxon>Camarodonta</taxon>
        <taxon>Echinidea</taxon>
        <taxon>Strongylocentrotidae</taxon>
        <taxon>Strongylocentrotus</taxon>
    </lineage>
</organism>
<dbReference type="InParanoid" id="A0A7M7T1A2"/>
<dbReference type="GeneID" id="578226"/>
<dbReference type="PANTHER" id="PTHR47221:SF5">
    <property type="entry name" value="FIBRINOGEN C-TERMINAL DOMAIN-CONTAINING PROTEIN"/>
    <property type="match status" value="1"/>
</dbReference>